<evidence type="ECO:0000313" key="2">
    <source>
        <dbReference type="Proteomes" id="UP000808349"/>
    </source>
</evidence>
<dbReference type="EMBL" id="JADKFW010000007">
    <property type="protein sequence ID" value="MBK9718010.1"/>
    <property type="molecule type" value="Genomic_DNA"/>
</dbReference>
<dbReference type="AlphaFoldDB" id="A0A9D7SAA3"/>
<reference evidence="1 2" key="1">
    <citation type="submission" date="2020-10" db="EMBL/GenBank/DDBJ databases">
        <title>Connecting structure to function with the recovery of over 1000 high-quality activated sludge metagenome-assembled genomes encoding full-length rRNA genes using long-read sequencing.</title>
        <authorList>
            <person name="Singleton C.M."/>
            <person name="Petriglieri F."/>
            <person name="Kristensen J.M."/>
            <person name="Kirkegaard R.H."/>
            <person name="Michaelsen T.Y."/>
            <person name="Andersen M.H."/>
            <person name="Karst S.M."/>
            <person name="Dueholm M.S."/>
            <person name="Nielsen P.H."/>
            <person name="Albertsen M."/>
        </authorList>
    </citation>
    <scope>NUCLEOTIDE SEQUENCE [LARGE SCALE GENOMIC DNA]</scope>
    <source>
        <strain evidence="1">Ribe_18-Q3-R11-54_BAT3C.373</strain>
    </source>
</reference>
<protein>
    <recommendedName>
        <fullName evidence="3">Lipoprotein</fullName>
    </recommendedName>
</protein>
<dbReference type="Proteomes" id="UP000808349">
    <property type="component" value="Unassembled WGS sequence"/>
</dbReference>
<evidence type="ECO:0008006" key="3">
    <source>
        <dbReference type="Google" id="ProtNLM"/>
    </source>
</evidence>
<proteinExistence type="predicted"/>
<sequence>MFKISIFYSLTFFILILSCSEGSKKNLSQQLQSKDPSEIHKKPASTIQDTLYINSISVVFYQPDSLQLNRIKAITDPSVFDGSMHEYFYQIRNAHIVLKQNWSQLKIVDSKHVRYLVFVGLDHTRYTIDLDQYNDAYGMFVFDLKKAPILVDMTNLESIIHTYLSS</sequence>
<gene>
    <name evidence="1" type="ORF">IPO85_10960</name>
</gene>
<dbReference type="PROSITE" id="PS51257">
    <property type="entry name" value="PROKAR_LIPOPROTEIN"/>
    <property type="match status" value="1"/>
</dbReference>
<comment type="caution">
    <text evidence="1">The sequence shown here is derived from an EMBL/GenBank/DDBJ whole genome shotgun (WGS) entry which is preliminary data.</text>
</comment>
<accession>A0A9D7SAA3</accession>
<organism evidence="1 2">
    <name type="scientific">Candidatus Defluviibacterium haderslevense</name>
    <dbReference type="NCBI Taxonomy" id="2981993"/>
    <lineage>
        <taxon>Bacteria</taxon>
        <taxon>Pseudomonadati</taxon>
        <taxon>Bacteroidota</taxon>
        <taxon>Saprospiria</taxon>
        <taxon>Saprospirales</taxon>
        <taxon>Saprospiraceae</taxon>
        <taxon>Candidatus Defluviibacterium</taxon>
    </lineage>
</organism>
<evidence type="ECO:0000313" key="1">
    <source>
        <dbReference type="EMBL" id="MBK9718010.1"/>
    </source>
</evidence>
<name>A0A9D7SAA3_9BACT</name>